<dbReference type="Gene3D" id="1.10.10.10">
    <property type="entry name" value="Winged helix-like DNA-binding domain superfamily/Winged helix DNA-binding domain"/>
    <property type="match status" value="1"/>
</dbReference>
<dbReference type="EMBL" id="VOBQ01000008">
    <property type="protein sequence ID" value="TWO71511.1"/>
    <property type="molecule type" value="Genomic_DNA"/>
</dbReference>
<gene>
    <name evidence="1" type="ORF">FN976_11395</name>
</gene>
<organism evidence="1 2">
    <name type="scientific">Caenimonas sedimenti</name>
    <dbReference type="NCBI Taxonomy" id="2596921"/>
    <lineage>
        <taxon>Bacteria</taxon>
        <taxon>Pseudomonadati</taxon>
        <taxon>Pseudomonadota</taxon>
        <taxon>Betaproteobacteria</taxon>
        <taxon>Burkholderiales</taxon>
        <taxon>Comamonadaceae</taxon>
        <taxon>Caenimonas</taxon>
    </lineage>
</organism>
<protein>
    <submittedName>
        <fullName evidence="1">Uncharacterized protein</fullName>
    </submittedName>
</protein>
<keyword evidence="2" id="KW-1185">Reference proteome</keyword>
<reference evidence="1 2" key="1">
    <citation type="submission" date="2019-07" db="EMBL/GenBank/DDBJ databases">
        <title>Caenimonas sedimenti sp. nov., isolated from activated sludge.</title>
        <authorList>
            <person name="Xu J."/>
        </authorList>
    </citation>
    <scope>NUCLEOTIDE SEQUENCE [LARGE SCALE GENOMIC DNA]</scope>
    <source>
        <strain evidence="1 2">HX-9-20</strain>
    </source>
</reference>
<proteinExistence type="predicted"/>
<name>A0A562ZT11_9BURK</name>
<dbReference type="Proteomes" id="UP000318199">
    <property type="component" value="Unassembled WGS sequence"/>
</dbReference>
<evidence type="ECO:0000313" key="1">
    <source>
        <dbReference type="EMBL" id="TWO71511.1"/>
    </source>
</evidence>
<dbReference type="OrthoDB" id="8873308at2"/>
<dbReference type="InterPro" id="IPR036388">
    <property type="entry name" value="WH-like_DNA-bd_sf"/>
</dbReference>
<sequence length="371" mass="40964">MRKVDHPQESDRQLVDELAIALFEATGHAAELRGYEVSIPDGPVSQKLDALLNLDVDPPVAVPVEVVRNGYPSSIQAAVWRINAYASSQAQAAGMVIGQISPGARQILREAGVGYFDTDGSLYFRHGSILVNIEKPPRRETRSPRGSPFAGAREKVVHALLHTKGEWTNGLQLAELAQVSPYTVSIALNELSRREWVVYEGKGRAARCKVTQSSQMLDAWVEYWKVRREKRTRWFAFSQNPQRLLQSFLNKATHNDTEAEWALTGAAAGNLLCPLLTSIDALEVIVPPGTVARCASAWGLVDAARGGNVTLIEREDASELFRQPAESLPGVLLASPWIVYLDLRRDDRGRNKELGSQLRERVLSVPEKTNA</sequence>
<dbReference type="RefSeq" id="WP_145893123.1">
    <property type="nucleotide sequence ID" value="NZ_VOBQ01000008.1"/>
</dbReference>
<accession>A0A562ZT11</accession>
<comment type="caution">
    <text evidence="1">The sequence shown here is derived from an EMBL/GenBank/DDBJ whole genome shotgun (WGS) entry which is preliminary data.</text>
</comment>
<dbReference type="AlphaFoldDB" id="A0A562ZT11"/>
<evidence type="ECO:0000313" key="2">
    <source>
        <dbReference type="Proteomes" id="UP000318199"/>
    </source>
</evidence>